<evidence type="ECO:0000313" key="2">
    <source>
        <dbReference type="EMBL" id="SMN21454.1"/>
    </source>
</evidence>
<organism evidence="2 3">
    <name type="scientific">Maudiozyma saulgeensis</name>
    <dbReference type="NCBI Taxonomy" id="1789683"/>
    <lineage>
        <taxon>Eukaryota</taxon>
        <taxon>Fungi</taxon>
        <taxon>Dikarya</taxon>
        <taxon>Ascomycota</taxon>
        <taxon>Saccharomycotina</taxon>
        <taxon>Saccharomycetes</taxon>
        <taxon>Saccharomycetales</taxon>
        <taxon>Saccharomycetaceae</taxon>
        <taxon>Maudiozyma</taxon>
    </lineage>
</organism>
<keyword evidence="1" id="KW-1133">Transmembrane helix</keyword>
<evidence type="ECO:0000256" key="1">
    <source>
        <dbReference type="SAM" id="Phobius"/>
    </source>
</evidence>
<keyword evidence="1" id="KW-0812">Transmembrane</keyword>
<accession>A0A1X7R774</accession>
<gene>
    <name evidence="2" type="ORF">KASA_0K01100G</name>
</gene>
<dbReference type="Proteomes" id="UP000196158">
    <property type="component" value="Unassembled WGS sequence"/>
</dbReference>
<dbReference type="AlphaFoldDB" id="A0A1X7R774"/>
<keyword evidence="3" id="KW-1185">Reference proteome</keyword>
<dbReference type="EMBL" id="FXLY01000008">
    <property type="protein sequence ID" value="SMN21454.1"/>
    <property type="molecule type" value="Genomic_DNA"/>
</dbReference>
<sequence>MRNGSSHTFRPFSRFIGILKWILRVILSKRSSSHQTASRLRYFIRLLRKSIPLLVVRIGYLLVKICKEYQYANKIDIQNLIKQVRNLVAIVSLGLSCSTTTKYGLRNNLLSWYISIGFSISLASFEMPMWLIVYFATEWFEECMKHWKDRILPLWKRICPCSVDTLKQVLLNTVVIVSYYKRVRSTEMKTISRSLYGDPSSFIADFLGVYTIMNIHSMFKTVKRLIMNKRTNAKRIRQYYKETIAAFHDPADLPKPVMSKFMEIYELSLEKRSSIKEKLLGSFVIGNIQPCFKWAIWRQMFKLLTHNKSSIGKNMHLSDYIIQIIVMTLGFNMLNSNKDMKINTNVLKILYQQLIVSTFNNNFKLSNRSKKLIALLLSAIEYSKYQSIIDI</sequence>
<feature type="transmembrane region" description="Helical" evidence="1">
    <location>
        <begin position="111"/>
        <end position="137"/>
    </location>
</feature>
<dbReference type="OrthoDB" id="4063341at2759"/>
<name>A0A1X7R774_9SACH</name>
<protein>
    <submittedName>
        <fullName evidence="2">Uncharacterized protein</fullName>
    </submittedName>
</protein>
<evidence type="ECO:0000313" key="3">
    <source>
        <dbReference type="Proteomes" id="UP000196158"/>
    </source>
</evidence>
<reference evidence="2 3" key="1">
    <citation type="submission" date="2017-04" db="EMBL/GenBank/DDBJ databases">
        <authorList>
            <person name="Afonso C.L."/>
            <person name="Miller P.J."/>
            <person name="Scott M.A."/>
            <person name="Spackman E."/>
            <person name="Goraichik I."/>
            <person name="Dimitrov K.M."/>
            <person name="Suarez D.L."/>
            <person name="Swayne D.E."/>
        </authorList>
    </citation>
    <scope>NUCLEOTIDE SEQUENCE [LARGE SCALE GENOMIC DNA]</scope>
</reference>
<keyword evidence="1" id="KW-0472">Membrane</keyword>
<proteinExistence type="predicted"/>